<dbReference type="EC" id="1.1.1.302" evidence="4"/>
<dbReference type="OrthoDB" id="5432at2759"/>
<evidence type="ECO:0000256" key="8">
    <source>
        <dbReference type="ARBA" id="ARBA00023002"/>
    </source>
</evidence>
<evidence type="ECO:0000256" key="9">
    <source>
        <dbReference type="ARBA" id="ARBA00030073"/>
    </source>
</evidence>
<keyword evidence="6" id="KW-0686">Riboflavin biosynthesis</keyword>
<evidence type="ECO:0000259" key="13">
    <source>
        <dbReference type="Pfam" id="PF01872"/>
    </source>
</evidence>
<dbReference type="UniPathway" id="UPA00275"/>
<evidence type="ECO:0000256" key="1">
    <source>
        <dbReference type="ARBA" id="ARBA00003555"/>
    </source>
</evidence>
<proteinExistence type="inferred from homology"/>
<dbReference type="PANTHER" id="PTHR38011">
    <property type="entry name" value="DIHYDROFOLATE REDUCTASE FAMILY PROTEIN (AFU_ORTHOLOGUE AFUA_8G06820)"/>
    <property type="match status" value="1"/>
</dbReference>
<dbReference type="AlphaFoldDB" id="A0A397ST50"/>
<evidence type="ECO:0000256" key="5">
    <source>
        <dbReference type="ARBA" id="ARBA00015035"/>
    </source>
</evidence>
<dbReference type="STRING" id="658196.A0A397ST50"/>
<dbReference type="GO" id="GO:0050661">
    <property type="term" value="F:NADP binding"/>
    <property type="evidence" value="ECO:0007669"/>
    <property type="project" value="InterPro"/>
</dbReference>
<dbReference type="SUPFAM" id="SSF53597">
    <property type="entry name" value="Dihydrofolate reductase-like"/>
    <property type="match status" value="1"/>
</dbReference>
<dbReference type="EMBL" id="QKYT01000229">
    <property type="protein sequence ID" value="RIA89178.1"/>
    <property type="molecule type" value="Genomic_DNA"/>
</dbReference>
<evidence type="ECO:0000256" key="10">
    <source>
        <dbReference type="ARBA" id="ARBA00031630"/>
    </source>
</evidence>
<dbReference type="InterPro" id="IPR050765">
    <property type="entry name" value="Riboflavin_Biosynth_HTPR"/>
</dbReference>
<protein>
    <recommendedName>
        <fullName evidence="5">2,5-diamino-6-ribosylamino-4(3H)-pyrimidinone 5'-phosphate reductase</fullName>
        <ecNumber evidence="4">1.1.1.302</ecNumber>
    </recommendedName>
    <alternativeName>
        <fullName evidence="10">2,5-diamino-6-(5-phospho-D-ribosylamino)pyrimidin-4(3H)-one reductase</fullName>
    </alternativeName>
    <alternativeName>
        <fullName evidence="9">2,5-diamino-6-ribitylamino-4(3H)-pyrimidinone 5'-phosphate synthase</fullName>
    </alternativeName>
</protein>
<accession>A0A397ST50</accession>
<comment type="function">
    <text evidence="1">Catalyzes an early step in riboflavin biosynthesis, the NADPH-dependent reduction of the ribose side chain of 2,5-diamino-6-ribosylamino-4(3H)-pyrimidinone 5'-phosphate, yielding 2,5-diamino-6-ribitylamino-4(3H)-pyrimidinone 5'-phosphate.</text>
</comment>
<dbReference type="InterPro" id="IPR011549">
    <property type="entry name" value="RibD_C"/>
</dbReference>
<sequence length="290" mass="32770">MSIYEKVKSFLSPYYSKEEILSNNRPFVTLTYAQSLDGKLSGEGGKQLRLSCEESMIMTHRLRIYHDGIMVGIGTILNDDPRLTARLLEDGEEIKINQPQPIILDSKLRFPLSAKLLTSNECKSPWIFTSHSCDNDKRKVLEQTGAKVITINSDQNGQLSLMNLLSILHSPPFSIKRLMVEGGAGIIQSFLKSGLTDLLIITIAPLFAGPNTISATGNDKKLTKVRSNYKKSYPVKYKIRISLDKEKVFKIFYSSISSIIEPHVEFVHFLFNFHQFQNPFSGQVTHLLTR</sequence>
<keyword evidence="15" id="KW-1185">Reference proteome</keyword>
<comment type="pathway">
    <text evidence="2">Cofactor biosynthesis; riboflavin biosynthesis.</text>
</comment>
<keyword evidence="7" id="KW-0521">NADP</keyword>
<dbReference type="Pfam" id="PF01872">
    <property type="entry name" value="RibD_C"/>
    <property type="match status" value="1"/>
</dbReference>
<comment type="similarity">
    <text evidence="3">Belongs to the HTP reductase family.</text>
</comment>
<comment type="catalytic activity">
    <reaction evidence="11">
        <text>2,5-diamino-6-(1-D-ribitylamino)pyrimidin-4(3H)-one 5'-phosphate + NAD(+) = 2,5-diamino-6-(1-D-ribosylamino)pyrimidin-4(3H)-one 5'-phosphate + NADH + H(+)</text>
        <dbReference type="Rhea" id="RHEA:27274"/>
        <dbReference type="ChEBI" id="CHEBI:15378"/>
        <dbReference type="ChEBI" id="CHEBI:57540"/>
        <dbReference type="ChEBI" id="CHEBI:57945"/>
        <dbReference type="ChEBI" id="CHEBI:58890"/>
        <dbReference type="ChEBI" id="CHEBI:59545"/>
        <dbReference type="EC" id="1.1.1.302"/>
    </reaction>
</comment>
<dbReference type="GO" id="GO:0008703">
    <property type="term" value="F:5-amino-6-(5-phosphoribosylamino)uracil reductase activity"/>
    <property type="evidence" value="ECO:0007669"/>
    <property type="project" value="InterPro"/>
</dbReference>
<dbReference type="GO" id="GO:0009231">
    <property type="term" value="P:riboflavin biosynthetic process"/>
    <property type="evidence" value="ECO:0007669"/>
    <property type="project" value="UniProtKB-UniPathway"/>
</dbReference>
<evidence type="ECO:0000256" key="3">
    <source>
        <dbReference type="ARBA" id="ARBA00009723"/>
    </source>
</evidence>
<feature type="domain" description="Bacterial bifunctional deaminase-reductase C-terminal" evidence="13">
    <location>
        <begin position="26"/>
        <end position="219"/>
    </location>
</feature>
<reference evidence="14 15" key="1">
    <citation type="submission" date="2018-06" db="EMBL/GenBank/DDBJ databases">
        <title>Comparative genomics reveals the genomic features of Rhizophagus irregularis, R. cerebriforme, R. diaphanum and Gigaspora rosea, and their symbiotic lifestyle signature.</title>
        <authorList>
            <person name="Morin E."/>
            <person name="San Clemente H."/>
            <person name="Chen E.C.H."/>
            <person name="De La Providencia I."/>
            <person name="Hainaut M."/>
            <person name="Kuo A."/>
            <person name="Kohler A."/>
            <person name="Murat C."/>
            <person name="Tang N."/>
            <person name="Roy S."/>
            <person name="Loubradou J."/>
            <person name="Henrissat B."/>
            <person name="Grigoriev I.V."/>
            <person name="Corradi N."/>
            <person name="Roux C."/>
            <person name="Martin F.M."/>
        </authorList>
    </citation>
    <scope>NUCLEOTIDE SEQUENCE [LARGE SCALE GENOMIC DNA]</scope>
    <source>
        <strain evidence="14 15">DAOM 227022</strain>
    </source>
</reference>
<name>A0A397ST50_9GLOM</name>
<dbReference type="Proteomes" id="UP000265703">
    <property type="component" value="Unassembled WGS sequence"/>
</dbReference>
<organism evidence="14 15">
    <name type="scientific">Glomus cerebriforme</name>
    <dbReference type="NCBI Taxonomy" id="658196"/>
    <lineage>
        <taxon>Eukaryota</taxon>
        <taxon>Fungi</taxon>
        <taxon>Fungi incertae sedis</taxon>
        <taxon>Mucoromycota</taxon>
        <taxon>Glomeromycotina</taxon>
        <taxon>Glomeromycetes</taxon>
        <taxon>Glomerales</taxon>
        <taxon>Glomeraceae</taxon>
        <taxon>Glomus</taxon>
    </lineage>
</organism>
<comment type="catalytic activity">
    <reaction evidence="12">
        <text>2,5-diamino-6-(1-D-ribitylamino)pyrimidin-4(3H)-one 5'-phosphate + NADP(+) = 2,5-diamino-6-(1-D-ribosylamino)pyrimidin-4(3H)-one 5'-phosphate + NADPH + H(+)</text>
        <dbReference type="Rhea" id="RHEA:27278"/>
        <dbReference type="ChEBI" id="CHEBI:15378"/>
        <dbReference type="ChEBI" id="CHEBI:57783"/>
        <dbReference type="ChEBI" id="CHEBI:58349"/>
        <dbReference type="ChEBI" id="CHEBI:58890"/>
        <dbReference type="ChEBI" id="CHEBI:59545"/>
        <dbReference type="EC" id="1.1.1.302"/>
    </reaction>
</comment>
<dbReference type="NCBIfam" id="TIGR00227">
    <property type="entry name" value="ribD_Cterm"/>
    <property type="match status" value="1"/>
</dbReference>
<comment type="caution">
    <text evidence="14">The sequence shown here is derived from an EMBL/GenBank/DDBJ whole genome shotgun (WGS) entry which is preliminary data.</text>
</comment>
<keyword evidence="8" id="KW-0560">Oxidoreductase</keyword>
<dbReference type="InterPro" id="IPR002734">
    <property type="entry name" value="RibDG_C"/>
</dbReference>
<evidence type="ECO:0000256" key="4">
    <source>
        <dbReference type="ARBA" id="ARBA00012851"/>
    </source>
</evidence>
<dbReference type="Gene3D" id="3.40.430.10">
    <property type="entry name" value="Dihydrofolate Reductase, subunit A"/>
    <property type="match status" value="1"/>
</dbReference>
<evidence type="ECO:0000256" key="6">
    <source>
        <dbReference type="ARBA" id="ARBA00022619"/>
    </source>
</evidence>
<evidence type="ECO:0000256" key="12">
    <source>
        <dbReference type="ARBA" id="ARBA00049020"/>
    </source>
</evidence>
<gene>
    <name evidence="14" type="ORF">C1645_773084</name>
</gene>
<evidence type="ECO:0000256" key="11">
    <source>
        <dbReference type="ARBA" id="ARBA00047550"/>
    </source>
</evidence>
<evidence type="ECO:0000313" key="15">
    <source>
        <dbReference type="Proteomes" id="UP000265703"/>
    </source>
</evidence>
<evidence type="ECO:0000256" key="2">
    <source>
        <dbReference type="ARBA" id="ARBA00005104"/>
    </source>
</evidence>
<evidence type="ECO:0000256" key="7">
    <source>
        <dbReference type="ARBA" id="ARBA00022857"/>
    </source>
</evidence>
<dbReference type="InterPro" id="IPR024072">
    <property type="entry name" value="DHFR-like_dom_sf"/>
</dbReference>
<dbReference type="PANTHER" id="PTHR38011:SF7">
    <property type="entry name" value="2,5-DIAMINO-6-RIBOSYLAMINO-4(3H)-PYRIMIDINONE 5'-PHOSPHATE REDUCTASE"/>
    <property type="match status" value="1"/>
</dbReference>
<evidence type="ECO:0000313" key="14">
    <source>
        <dbReference type="EMBL" id="RIA89178.1"/>
    </source>
</evidence>